<organism evidence="3 4">
    <name type="scientific">Rosa chinensis</name>
    <name type="common">China rose</name>
    <dbReference type="NCBI Taxonomy" id="74649"/>
    <lineage>
        <taxon>Eukaryota</taxon>
        <taxon>Viridiplantae</taxon>
        <taxon>Streptophyta</taxon>
        <taxon>Embryophyta</taxon>
        <taxon>Tracheophyta</taxon>
        <taxon>Spermatophyta</taxon>
        <taxon>Magnoliopsida</taxon>
        <taxon>eudicotyledons</taxon>
        <taxon>Gunneridae</taxon>
        <taxon>Pentapetalae</taxon>
        <taxon>rosids</taxon>
        <taxon>fabids</taxon>
        <taxon>Rosales</taxon>
        <taxon>Rosaceae</taxon>
        <taxon>Rosoideae</taxon>
        <taxon>Rosoideae incertae sedis</taxon>
        <taxon>Rosa</taxon>
    </lineage>
</organism>
<dbReference type="Pfam" id="PF00646">
    <property type="entry name" value="F-box"/>
    <property type="match status" value="1"/>
</dbReference>
<dbReference type="Proteomes" id="UP000238479">
    <property type="component" value="Chromosome 2"/>
</dbReference>
<dbReference type="OMA" id="NRFLWKD"/>
<evidence type="ECO:0000259" key="2">
    <source>
        <dbReference type="Pfam" id="PF07734"/>
    </source>
</evidence>
<protein>
    <submittedName>
        <fullName evidence="3">Putative F-box domain-containing protein</fullName>
    </submittedName>
</protein>
<dbReference type="Gene3D" id="1.20.1280.50">
    <property type="match status" value="1"/>
</dbReference>
<dbReference type="SUPFAM" id="SSF81383">
    <property type="entry name" value="F-box domain"/>
    <property type="match status" value="1"/>
</dbReference>
<sequence length="440" mass="50663">MARTCSQDVLWDILCRLRVKSLKRFQCVCKSWYALFMHPSFVTKHLHFHSGQKKNTRSFLLSHSLDLRYINELPIDQRKDTCFSLVNLDETTDDIVSIDWLKLSDNSDQENKFSNYWTKDVIIFGPRNGIYCLHESSRVHGDVIGLMNVSLREFKLVPKPEQSIIWHTGSLSRQFVEIGFDPKTNDYMVFFFKDCTFPRERERQAAIYHVSSNSWKKLSDPLLDHVTLDLQDCITDTNVNGNAHWLAYDDGVPSGSDWHILSFDMVGEVFAKIELPELRITSRETAYVVALFNESLSLIVYPKTLVSFLEESDTKCFDIWVMKDYGDDRSWTKQFTVGPVAFADILLGFWRNGEFLIQDGSGRTITYDPSAGKMEQLCFGQGLQLIRSCIYSESLVSVTGNARNDFEIVVEDFPFVMTPDMKRVLGYIDKCPCRSCSTSD</sequence>
<feature type="domain" description="F-box" evidence="1">
    <location>
        <begin position="8"/>
        <end position="41"/>
    </location>
</feature>
<dbReference type="OrthoDB" id="1148086at2759"/>
<dbReference type="InterPro" id="IPR050796">
    <property type="entry name" value="SCF_F-box_component"/>
</dbReference>
<dbReference type="InterPro" id="IPR017451">
    <property type="entry name" value="F-box-assoc_interact_dom"/>
</dbReference>
<dbReference type="Gramene" id="PRQ47068">
    <property type="protein sequence ID" value="PRQ47068"/>
    <property type="gene ID" value="RchiOBHm_Chr2g0095711"/>
</dbReference>
<feature type="domain" description="F-box associated beta-propeller type 1" evidence="2">
    <location>
        <begin position="146"/>
        <end position="363"/>
    </location>
</feature>
<accession>A0A2P6RKU9</accession>
<dbReference type="AlphaFoldDB" id="A0A2P6RKU9"/>
<reference evidence="3 4" key="1">
    <citation type="journal article" date="2018" name="Nat. Genet.">
        <title>The Rosa genome provides new insights in the design of modern roses.</title>
        <authorList>
            <person name="Bendahmane M."/>
        </authorList>
    </citation>
    <scope>NUCLEOTIDE SEQUENCE [LARGE SCALE GENOMIC DNA]</scope>
    <source>
        <strain evidence="4">cv. Old Blush</strain>
    </source>
</reference>
<dbReference type="NCBIfam" id="TIGR01640">
    <property type="entry name" value="F_box_assoc_1"/>
    <property type="match status" value="1"/>
</dbReference>
<dbReference type="STRING" id="74649.A0A2P6RKU9"/>
<dbReference type="PANTHER" id="PTHR31672">
    <property type="entry name" value="BNACNNG10540D PROTEIN"/>
    <property type="match status" value="1"/>
</dbReference>
<evidence type="ECO:0000259" key="1">
    <source>
        <dbReference type="Pfam" id="PF00646"/>
    </source>
</evidence>
<evidence type="ECO:0000313" key="4">
    <source>
        <dbReference type="Proteomes" id="UP000238479"/>
    </source>
</evidence>
<keyword evidence="4" id="KW-1185">Reference proteome</keyword>
<evidence type="ECO:0000313" key="3">
    <source>
        <dbReference type="EMBL" id="PRQ47068.1"/>
    </source>
</evidence>
<proteinExistence type="predicted"/>
<dbReference type="InterPro" id="IPR006527">
    <property type="entry name" value="F-box-assoc_dom_typ1"/>
</dbReference>
<dbReference type="EMBL" id="PDCK01000040">
    <property type="protein sequence ID" value="PRQ47068.1"/>
    <property type="molecule type" value="Genomic_DNA"/>
</dbReference>
<comment type="caution">
    <text evidence="3">The sequence shown here is derived from an EMBL/GenBank/DDBJ whole genome shotgun (WGS) entry which is preliminary data.</text>
</comment>
<gene>
    <name evidence="3" type="ORF">RchiOBHm_Chr2g0095711</name>
</gene>
<dbReference type="InterPro" id="IPR001810">
    <property type="entry name" value="F-box_dom"/>
</dbReference>
<dbReference type="Pfam" id="PF07734">
    <property type="entry name" value="FBA_1"/>
    <property type="match status" value="1"/>
</dbReference>
<dbReference type="PANTHER" id="PTHR31672:SF13">
    <property type="entry name" value="F-BOX PROTEIN CPR30-LIKE"/>
    <property type="match status" value="1"/>
</dbReference>
<name>A0A2P6RKU9_ROSCH</name>
<dbReference type="InterPro" id="IPR036047">
    <property type="entry name" value="F-box-like_dom_sf"/>
</dbReference>